<dbReference type="Proteomes" id="UP000518752">
    <property type="component" value="Unassembled WGS sequence"/>
</dbReference>
<feature type="compositionally biased region" description="Basic and acidic residues" evidence="2">
    <location>
        <begin position="119"/>
        <end position="128"/>
    </location>
</feature>
<reference evidence="3 4" key="1">
    <citation type="journal article" date="2020" name="ISME J.">
        <title>Uncovering the hidden diversity of litter-decomposition mechanisms in mushroom-forming fungi.</title>
        <authorList>
            <person name="Floudas D."/>
            <person name="Bentzer J."/>
            <person name="Ahren D."/>
            <person name="Johansson T."/>
            <person name="Persson P."/>
            <person name="Tunlid A."/>
        </authorList>
    </citation>
    <scope>NUCLEOTIDE SEQUENCE [LARGE SCALE GENOMIC DNA]</scope>
    <source>
        <strain evidence="3 4">CBS 406.79</strain>
    </source>
</reference>
<proteinExistence type="predicted"/>
<comment type="caution">
    <text evidence="3">The sequence shown here is derived from an EMBL/GenBank/DDBJ whole genome shotgun (WGS) entry which is preliminary data.</text>
</comment>
<feature type="coiled-coil region" evidence="1">
    <location>
        <begin position="488"/>
        <end position="536"/>
    </location>
</feature>
<feature type="region of interest" description="Disordered" evidence="2">
    <location>
        <begin position="114"/>
        <end position="141"/>
    </location>
</feature>
<gene>
    <name evidence="3" type="ORF">D9757_001350</name>
</gene>
<evidence type="ECO:0000313" key="4">
    <source>
        <dbReference type="Proteomes" id="UP000518752"/>
    </source>
</evidence>
<name>A0A8H5I151_9AGAR</name>
<feature type="coiled-coil region" evidence="1">
    <location>
        <begin position="351"/>
        <end position="399"/>
    </location>
</feature>
<keyword evidence="1" id="KW-0175">Coiled coil</keyword>
<accession>A0A8H5I151</accession>
<dbReference type="AlphaFoldDB" id="A0A8H5I151"/>
<dbReference type="PANTHER" id="PTHR18937">
    <property type="entry name" value="STRUCTURAL MAINTENANCE OF CHROMOSOMES SMC FAMILY MEMBER"/>
    <property type="match status" value="1"/>
</dbReference>
<organism evidence="3 4">
    <name type="scientific">Collybiopsis confluens</name>
    <dbReference type="NCBI Taxonomy" id="2823264"/>
    <lineage>
        <taxon>Eukaryota</taxon>
        <taxon>Fungi</taxon>
        <taxon>Dikarya</taxon>
        <taxon>Basidiomycota</taxon>
        <taxon>Agaricomycotina</taxon>
        <taxon>Agaricomycetes</taxon>
        <taxon>Agaricomycetidae</taxon>
        <taxon>Agaricales</taxon>
        <taxon>Marasmiineae</taxon>
        <taxon>Omphalotaceae</taxon>
        <taxon>Collybiopsis</taxon>
    </lineage>
</organism>
<feature type="compositionally biased region" description="Polar residues" evidence="2">
    <location>
        <begin position="828"/>
        <end position="837"/>
    </location>
</feature>
<feature type="compositionally biased region" description="Polar residues" evidence="2">
    <location>
        <begin position="891"/>
        <end position="901"/>
    </location>
</feature>
<dbReference type="EMBL" id="JAACJN010000003">
    <property type="protein sequence ID" value="KAF5393154.1"/>
    <property type="molecule type" value="Genomic_DNA"/>
</dbReference>
<protein>
    <submittedName>
        <fullName evidence="3">Uncharacterized protein</fullName>
    </submittedName>
</protein>
<feature type="coiled-coil region" evidence="1">
    <location>
        <begin position="150"/>
        <end position="177"/>
    </location>
</feature>
<sequence>MVKQTYIRRTLAAALGVSKSRNGRFSRAAINNQVKKNAIDAKDRLGANWKTYVFKSLQKLVENGIMFVPEGTRGYYQLSSVSKKHVTEVKRAASNPQQVTVEHILRGADITATAGPKRRASDGIDNPRAKRPRTVRGSEISKSPLNNLRKNELLNETKSLQLKLDVVQRELKKLRSQPRELSLDVPLSPLTSIDDEEFPFPEPDNGIDMGEPEPDRFELGGPVPRTPPMTPPQRGNMISFATTPPARALINLAQRTWSLPGLTRTQSGSYISDISKQPTPDPEVDGLAADYGARSSSIEEEDRGVNYLATPGPTPLRASFSRHPDVPAPSVAEELSRQQLKKVEEMKRMEVDALNGEVLELRAENANLKSQVAEFELKSLNLNARLGQFTEQIARLESQVAVSENFVQIASNNLQSKSAEVAQLRVLFDEAKQSVQTSQTALEEASASFADNTSRLRALLTSAEAEVARLGLEIQSSMATCADLQECVNRANADNARCNSDLEAERQRSDNLGRDLHNSRAKADMLQARLADVEAQSIEDGQTIENMKTFMTNFREQQAQQALQLENAMNTISARRRGSYVSSHLRIYYMSPCLSRRCHIWPHQLLFSITRPHALPVLSQLQDHIRTRSTPIPVATFLPERIRDPDQNVVNQTHFRSLSRLLWDRQLVAIVPISLPDPTPSPPFSHGQTRHGMLIYPAGNSTSLLIGAIFLAPEDIFPDFVSVRQGSLPGTVPSQSLTTSGNIFGPRISSDEERSAVPISSAVLHSHFRQGQQRRISPHSYSSFRAPSVRISSHRYDPTSHRQSSSLTHLHPYFTVPSLDASRRISPSRHQPTNFPTANIAPFDSTQTIRLGPTHMATAPSSLSGQSDPSSDEPPQYNPDYSFFHNRDTSGESSNSSRNTD</sequence>
<feature type="compositionally biased region" description="Low complexity" evidence="2">
    <location>
        <begin position="860"/>
        <end position="869"/>
    </location>
</feature>
<evidence type="ECO:0000313" key="3">
    <source>
        <dbReference type="EMBL" id="KAF5393154.1"/>
    </source>
</evidence>
<keyword evidence="4" id="KW-1185">Reference proteome</keyword>
<dbReference type="OrthoDB" id="3244905at2759"/>
<feature type="region of interest" description="Disordered" evidence="2">
    <location>
        <begin position="823"/>
        <end position="901"/>
    </location>
</feature>
<evidence type="ECO:0000256" key="2">
    <source>
        <dbReference type="SAM" id="MobiDB-lite"/>
    </source>
</evidence>
<evidence type="ECO:0000256" key="1">
    <source>
        <dbReference type="SAM" id="Coils"/>
    </source>
</evidence>